<dbReference type="AlphaFoldDB" id="A0A2Z3GPJ4"/>
<name>A0A2Z3GPJ4_9BACT</name>
<accession>A0A2Z3GPJ4</accession>
<dbReference type="OrthoDB" id="9802901at2"/>
<dbReference type="EMBL" id="CP029145">
    <property type="protein sequence ID" value="AWM32905.1"/>
    <property type="molecule type" value="Genomic_DNA"/>
</dbReference>
<evidence type="ECO:0000313" key="2">
    <source>
        <dbReference type="EMBL" id="AWM32905.1"/>
    </source>
</evidence>
<proteinExistence type="predicted"/>
<dbReference type="Gene3D" id="1.10.30.50">
    <property type="match status" value="1"/>
</dbReference>
<dbReference type="Pfam" id="PF14279">
    <property type="entry name" value="HNH_5"/>
    <property type="match status" value="1"/>
</dbReference>
<dbReference type="CDD" id="cd00085">
    <property type="entry name" value="HNHc"/>
    <property type="match status" value="1"/>
</dbReference>
<evidence type="ECO:0000313" key="3">
    <source>
        <dbReference type="Proteomes" id="UP000245999"/>
    </source>
</evidence>
<feature type="domain" description="HNH nuclease" evidence="1">
    <location>
        <begin position="170"/>
        <end position="223"/>
    </location>
</feature>
<dbReference type="InterPro" id="IPR003615">
    <property type="entry name" value="HNH_nuc"/>
</dbReference>
<sequence>MKEDIKKIRELLDNIENSNTQTDSESVKETFDLFELPQLIKDIVDFLQPVISPYEMDVYWFLFRHSILENGNVFIRASNAKIAKGIGSKFKNLDSQNPRSGEKTVAENLRSLEILNVIKKVGDTNREGTLYKIFLPEEIEICKEKMKFFIKENLPFVDPKKEQDYYNIKENRLKIFERDKYLCYKCNKQLTRFNATLDHIQPVSEGGDNSFDNLVTCCFHDNASRRATPISDFIPE</sequence>
<gene>
    <name evidence="2" type="ORF">DDQ68_09005</name>
</gene>
<keyword evidence="3" id="KW-1185">Reference proteome</keyword>
<dbReference type="PANTHER" id="PTHR33877:SF2">
    <property type="entry name" value="OS07G0170200 PROTEIN"/>
    <property type="match status" value="1"/>
</dbReference>
<dbReference type="KEGG" id="hnv:DDQ68_09005"/>
<protein>
    <recommendedName>
        <fullName evidence="1">HNH nuclease domain-containing protein</fullName>
    </recommendedName>
</protein>
<organism evidence="2 3">
    <name type="scientific">Hymenobacter nivis</name>
    <dbReference type="NCBI Taxonomy" id="1850093"/>
    <lineage>
        <taxon>Bacteria</taxon>
        <taxon>Pseudomonadati</taxon>
        <taxon>Bacteroidota</taxon>
        <taxon>Cytophagia</taxon>
        <taxon>Cytophagales</taxon>
        <taxon>Hymenobacteraceae</taxon>
        <taxon>Hymenobacter</taxon>
    </lineage>
</organism>
<reference evidence="3" key="1">
    <citation type="submission" date="2018-04" db="EMBL/GenBank/DDBJ databases">
        <title>Complete genome of Antarctic heterotrophic bacterium Hymenobacter nivis.</title>
        <authorList>
            <person name="Terashima M."/>
        </authorList>
    </citation>
    <scope>NUCLEOTIDE SEQUENCE [LARGE SCALE GENOMIC DNA]</scope>
    <source>
        <strain evidence="3">NBRC 111535</strain>
    </source>
</reference>
<dbReference type="InterPro" id="IPR052892">
    <property type="entry name" value="NA-targeting_endonuclease"/>
</dbReference>
<dbReference type="InterPro" id="IPR029471">
    <property type="entry name" value="HNH_5"/>
</dbReference>
<dbReference type="Proteomes" id="UP000245999">
    <property type="component" value="Chromosome"/>
</dbReference>
<dbReference type="RefSeq" id="WP_109655999.1">
    <property type="nucleotide sequence ID" value="NZ_CP029145.1"/>
</dbReference>
<dbReference type="SMART" id="SM00507">
    <property type="entry name" value="HNHc"/>
    <property type="match status" value="1"/>
</dbReference>
<evidence type="ECO:0000259" key="1">
    <source>
        <dbReference type="SMART" id="SM00507"/>
    </source>
</evidence>
<dbReference type="PANTHER" id="PTHR33877">
    <property type="entry name" value="SLL1193 PROTEIN"/>
    <property type="match status" value="1"/>
</dbReference>